<sequence>MKTNIKLAIIGGTGKAGKYLVKQLIFREISFKLLHRNPDSLQLQHPFMELVKGDARNYEAIERLLDGCNAVISTIGQPVGEPSIFSIATKNVLHAMRHFNIRRYIAITGLNVDTPLDNKSPETKFGTEWMYQNYPKTTADKQLEYNLLVNSDIKWTLVRLPIIQQTDENTPINIDITDCPGDFISATSLANFIIAQLKSDEFVMKAPFIANR</sequence>
<dbReference type="AlphaFoldDB" id="A0A934PRZ0"/>
<evidence type="ECO:0000259" key="1">
    <source>
        <dbReference type="Pfam" id="PF13460"/>
    </source>
</evidence>
<evidence type="ECO:0000313" key="3">
    <source>
        <dbReference type="Proteomes" id="UP000613193"/>
    </source>
</evidence>
<dbReference type="Proteomes" id="UP000613193">
    <property type="component" value="Unassembled WGS sequence"/>
</dbReference>
<proteinExistence type="predicted"/>
<accession>A0A934PRZ0</accession>
<dbReference type="InterPro" id="IPR016040">
    <property type="entry name" value="NAD(P)-bd_dom"/>
</dbReference>
<dbReference type="SUPFAM" id="SSF51735">
    <property type="entry name" value="NAD(P)-binding Rossmann-fold domains"/>
    <property type="match status" value="1"/>
</dbReference>
<dbReference type="PANTHER" id="PTHR43355">
    <property type="entry name" value="FLAVIN REDUCTASE (NADPH)"/>
    <property type="match status" value="1"/>
</dbReference>
<reference evidence="2" key="1">
    <citation type="submission" date="2020-12" db="EMBL/GenBank/DDBJ databases">
        <title>Bacterial novel species Mucilaginibacter sp. SD-g isolated from soil.</title>
        <authorList>
            <person name="Jung H.-Y."/>
        </authorList>
    </citation>
    <scope>NUCLEOTIDE SEQUENCE</scope>
    <source>
        <strain evidence="2">SD-g</strain>
    </source>
</reference>
<comment type="caution">
    <text evidence="2">The sequence shown here is derived from an EMBL/GenBank/DDBJ whole genome shotgun (WGS) entry which is preliminary data.</text>
</comment>
<keyword evidence="3" id="KW-1185">Reference proteome</keyword>
<dbReference type="InterPro" id="IPR036291">
    <property type="entry name" value="NAD(P)-bd_dom_sf"/>
</dbReference>
<dbReference type="Pfam" id="PF13460">
    <property type="entry name" value="NAD_binding_10"/>
    <property type="match status" value="1"/>
</dbReference>
<dbReference type="Gene3D" id="3.40.50.720">
    <property type="entry name" value="NAD(P)-binding Rossmann-like Domain"/>
    <property type="match status" value="1"/>
</dbReference>
<dbReference type="RefSeq" id="WP_200065448.1">
    <property type="nucleotide sequence ID" value="NZ_JAEHFW010000001.1"/>
</dbReference>
<evidence type="ECO:0000313" key="2">
    <source>
        <dbReference type="EMBL" id="MBK0379004.1"/>
    </source>
</evidence>
<dbReference type="GO" id="GO:0004074">
    <property type="term" value="F:biliverdin reductase [NAD(P)H] activity"/>
    <property type="evidence" value="ECO:0007669"/>
    <property type="project" value="TreeGrafter"/>
</dbReference>
<gene>
    <name evidence="2" type="ORF">I5M19_06780</name>
</gene>
<dbReference type="PANTHER" id="PTHR43355:SF2">
    <property type="entry name" value="FLAVIN REDUCTASE (NADPH)"/>
    <property type="match status" value="1"/>
</dbReference>
<dbReference type="InterPro" id="IPR051606">
    <property type="entry name" value="Polyketide_Oxido-like"/>
</dbReference>
<dbReference type="EMBL" id="JAEHFW010000001">
    <property type="protein sequence ID" value="MBK0379004.1"/>
    <property type="molecule type" value="Genomic_DNA"/>
</dbReference>
<feature type="domain" description="NAD(P)-binding" evidence="1">
    <location>
        <begin position="11"/>
        <end position="199"/>
    </location>
</feature>
<protein>
    <submittedName>
        <fullName evidence="2">NAD(P)H-binding protein</fullName>
    </submittedName>
</protein>
<name>A0A934PRZ0_9SPHI</name>
<dbReference type="GO" id="GO:0042602">
    <property type="term" value="F:riboflavin reductase (NADPH) activity"/>
    <property type="evidence" value="ECO:0007669"/>
    <property type="project" value="TreeGrafter"/>
</dbReference>
<organism evidence="2 3">
    <name type="scientific">Mucilaginibacter segetis</name>
    <dbReference type="NCBI Taxonomy" id="2793071"/>
    <lineage>
        <taxon>Bacteria</taxon>
        <taxon>Pseudomonadati</taxon>
        <taxon>Bacteroidota</taxon>
        <taxon>Sphingobacteriia</taxon>
        <taxon>Sphingobacteriales</taxon>
        <taxon>Sphingobacteriaceae</taxon>
        <taxon>Mucilaginibacter</taxon>
    </lineage>
</organism>